<dbReference type="eggNOG" id="COG2960">
    <property type="taxonomic scope" value="Bacteria"/>
</dbReference>
<comment type="caution">
    <text evidence="1">The sequence shown here is derived from an EMBL/GenBank/DDBJ whole genome shotgun (WGS) entry which is preliminary data.</text>
</comment>
<reference evidence="1 2" key="1">
    <citation type="journal article" date="2010" name="J. Bacteriol.">
        <title>Genome sequence of Lentisphaera araneosa HTCC2155T, the type species of the order Lentisphaerales in the phylum Lentisphaerae.</title>
        <authorList>
            <person name="Thrash J.C."/>
            <person name="Cho J.C."/>
            <person name="Vergin K.L."/>
            <person name="Morris R.M."/>
            <person name="Giovannoni S.J."/>
        </authorList>
    </citation>
    <scope>NUCLEOTIDE SEQUENCE [LARGE SCALE GENOMIC DNA]</scope>
    <source>
        <strain evidence="1 2">HTCC2155</strain>
    </source>
</reference>
<gene>
    <name evidence="1" type="ORF">LNTAR_19432</name>
</gene>
<organism evidence="1 2">
    <name type="scientific">Lentisphaera araneosa HTCC2155</name>
    <dbReference type="NCBI Taxonomy" id="313628"/>
    <lineage>
        <taxon>Bacteria</taxon>
        <taxon>Pseudomonadati</taxon>
        <taxon>Lentisphaerota</taxon>
        <taxon>Lentisphaeria</taxon>
        <taxon>Lentisphaerales</taxon>
        <taxon>Lentisphaeraceae</taxon>
        <taxon>Lentisphaera</taxon>
    </lineage>
</organism>
<accession>A6DQV2</accession>
<dbReference type="EMBL" id="ABCK01000021">
    <property type="protein sequence ID" value="EDM26002.1"/>
    <property type="molecule type" value="Genomic_DNA"/>
</dbReference>
<dbReference type="STRING" id="313628.LNTAR_19432"/>
<keyword evidence="2" id="KW-1185">Reference proteome</keyword>
<dbReference type="AlphaFoldDB" id="A6DQV2"/>
<dbReference type="Pfam" id="PF07586">
    <property type="entry name" value="HXXSHH"/>
    <property type="match status" value="1"/>
</dbReference>
<dbReference type="Proteomes" id="UP000004947">
    <property type="component" value="Unassembled WGS sequence"/>
</dbReference>
<proteinExistence type="predicted"/>
<dbReference type="InterPro" id="IPR011447">
    <property type="entry name" value="DUF1552"/>
</dbReference>
<sequence>MNRRHFLQGAGVLLTLPMLETYANEKSAGVPLRLMFIGFPWGVTNKDNWFPNSTGKNFQITKGLKPLEKHKDDLTIFKNISPLHNAHHPHNTLAYYLTCMNFRQPKDGAYDLISCDQLAAEKLGKDTRYSSLQLSCLGNEGAGAGLSLSWDKYGKPVPGYTDPVALFNELFGDGKVTVEQRRQMIQKERSIMDAFRYQSRLLEKRVSKTDKDKLDEYFTSIRHIEKNLAKSEQWIDTPKPKAGVPRPKKGLQGKEQIKVMYDLMVAALQTDLTRVISYRQPLNALLKELSLSNAHPINHHGGNSSLIEQSIIKDQAQSELFSYLIDRLKATKDFDGLSLFDNTILTYGSGVRSGHMNAKLPLIVTGGGQGKIKPAGYVELQEGKNRLSNLWLTLLQSAGLEMETFSHSNSLIEQIRA</sequence>
<evidence type="ECO:0000313" key="1">
    <source>
        <dbReference type="EMBL" id="EDM26002.1"/>
    </source>
</evidence>
<evidence type="ECO:0000313" key="2">
    <source>
        <dbReference type="Proteomes" id="UP000004947"/>
    </source>
</evidence>
<dbReference type="OrthoDB" id="9146593at2"/>
<dbReference type="RefSeq" id="WP_007280225.1">
    <property type="nucleotide sequence ID" value="NZ_ABCK01000021.1"/>
</dbReference>
<name>A6DQV2_9BACT</name>
<protein>
    <recommendedName>
        <fullName evidence="3">Secreted protein containing DUF1552</fullName>
    </recommendedName>
</protein>
<evidence type="ECO:0008006" key="3">
    <source>
        <dbReference type="Google" id="ProtNLM"/>
    </source>
</evidence>